<protein>
    <submittedName>
        <fullName evidence="2">Uncharacterized protein</fullName>
    </submittedName>
</protein>
<sequence length="84" mass="10027">MNKSKTLQFARIWIVHPMIFGEQHSGQWHREMIRTPNSKSLKKKRKKCRGPPNGCRIKQYLVTDFHVAYSQPQVPQDNRYFLVD</sequence>
<dbReference type="AlphaFoldDB" id="A0A915IVJ3"/>
<accession>A0A915IVJ3</accession>
<proteinExistence type="predicted"/>
<reference evidence="2" key="1">
    <citation type="submission" date="2022-11" db="UniProtKB">
        <authorList>
            <consortium name="WormBaseParasite"/>
        </authorList>
    </citation>
    <scope>IDENTIFICATION</scope>
</reference>
<evidence type="ECO:0000313" key="1">
    <source>
        <dbReference type="Proteomes" id="UP000887565"/>
    </source>
</evidence>
<dbReference type="WBParaSite" id="nRc.2.0.1.t17842-RA">
    <property type="protein sequence ID" value="nRc.2.0.1.t17842-RA"/>
    <property type="gene ID" value="nRc.2.0.1.g17842"/>
</dbReference>
<organism evidence="1 2">
    <name type="scientific">Romanomermis culicivorax</name>
    <name type="common">Nematode worm</name>
    <dbReference type="NCBI Taxonomy" id="13658"/>
    <lineage>
        <taxon>Eukaryota</taxon>
        <taxon>Metazoa</taxon>
        <taxon>Ecdysozoa</taxon>
        <taxon>Nematoda</taxon>
        <taxon>Enoplea</taxon>
        <taxon>Dorylaimia</taxon>
        <taxon>Mermithida</taxon>
        <taxon>Mermithoidea</taxon>
        <taxon>Mermithidae</taxon>
        <taxon>Romanomermis</taxon>
    </lineage>
</organism>
<evidence type="ECO:0000313" key="2">
    <source>
        <dbReference type="WBParaSite" id="nRc.2.0.1.t17842-RA"/>
    </source>
</evidence>
<dbReference type="Proteomes" id="UP000887565">
    <property type="component" value="Unplaced"/>
</dbReference>
<name>A0A915IVJ3_ROMCU</name>
<keyword evidence="1" id="KW-1185">Reference proteome</keyword>